<dbReference type="PANTHER" id="PTHR45749:SF37">
    <property type="entry name" value="OS05G0311600 PROTEIN"/>
    <property type="match status" value="1"/>
</dbReference>
<dbReference type="KEGG" id="api:103311753"/>
<reference evidence="3" key="1">
    <citation type="submission" date="2010-06" db="EMBL/GenBank/DDBJ databases">
        <authorList>
            <person name="Jiang H."/>
            <person name="Abraham K."/>
            <person name="Ali S."/>
            <person name="Alsbrooks S.L."/>
            <person name="Anim B.N."/>
            <person name="Anosike U.S."/>
            <person name="Attaway T."/>
            <person name="Bandaranaike D.P."/>
            <person name="Battles P.K."/>
            <person name="Bell S.N."/>
            <person name="Bell A.V."/>
            <person name="Beltran B."/>
            <person name="Bickham C."/>
            <person name="Bustamante Y."/>
            <person name="Caleb T."/>
            <person name="Canada A."/>
            <person name="Cardenas V."/>
            <person name="Carter K."/>
            <person name="Chacko J."/>
            <person name="Chandrabose M.N."/>
            <person name="Chavez D."/>
            <person name="Chavez A."/>
            <person name="Chen L."/>
            <person name="Chu H.-S."/>
            <person name="Claassen K.J."/>
            <person name="Cockrell R."/>
            <person name="Collins M."/>
            <person name="Cooper J.A."/>
            <person name="Cree A."/>
            <person name="Curry S.M."/>
            <person name="Da Y."/>
            <person name="Dao M.D."/>
            <person name="Das B."/>
            <person name="Davila M.-L."/>
            <person name="Davy-Carroll L."/>
            <person name="Denson S."/>
            <person name="Dinh H."/>
            <person name="Ebong V.E."/>
            <person name="Edwards J.R."/>
            <person name="Egan A."/>
            <person name="El-Daye J."/>
            <person name="Escobedo L."/>
            <person name="Fernandez S."/>
            <person name="Fernando P.R."/>
            <person name="Flagg N."/>
            <person name="Forbes L.D."/>
            <person name="Fowler R.G."/>
            <person name="Fu Q."/>
            <person name="Gabisi R.A."/>
            <person name="Ganer J."/>
            <person name="Garbino Pronczuk A."/>
            <person name="Garcia R.M."/>
            <person name="Garner T."/>
            <person name="Garrett T.E."/>
            <person name="Gonzalez D.A."/>
            <person name="Hamid H."/>
            <person name="Hawkins E.S."/>
            <person name="Hirani K."/>
            <person name="Hogues M.E."/>
            <person name="Hollins B."/>
            <person name="Hsiao C.-H."/>
            <person name="Jabil R."/>
            <person name="James M.L."/>
            <person name="Jhangiani S.N."/>
            <person name="Johnson B."/>
            <person name="Johnson Q."/>
            <person name="Joshi V."/>
            <person name="Kalu J.B."/>
            <person name="Kam C."/>
            <person name="Kashfia A."/>
            <person name="Keebler J."/>
            <person name="Kisamo H."/>
            <person name="Kovar C.L."/>
            <person name="Lago L.A."/>
            <person name="Lai C.-Y."/>
            <person name="Laidlaw J."/>
            <person name="Lara F."/>
            <person name="Le T.-K."/>
            <person name="Lee S.L."/>
            <person name="Legall F.H."/>
            <person name="Lemon S.J."/>
            <person name="Lewis L.R."/>
            <person name="Li B."/>
            <person name="Liu Y."/>
            <person name="Liu Y.-S."/>
            <person name="Lopez J."/>
            <person name="Lozado R.J."/>
            <person name="Lu J."/>
            <person name="Madu R.C."/>
            <person name="Maheshwari M."/>
            <person name="Maheshwari R."/>
            <person name="Malloy K."/>
            <person name="Martinez E."/>
            <person name="Mathew T."/>
            <person name="Mercado I.C."/>
            <person name="Mercado C."/>
            <person name="Meyer B."/>
            <person name="Montgomery K."/>
            <person name="Morgan M.B."/>
            <person name="Munidasa M."/>
            <person name="Nazareth L.V."/>
            <person name="Nelson J."/>
            <person name="Ng B.M."/>
            <person name="Nguyen N.B."/>
            <person name="Nguyen P.Q."/>
            <person name="Nguyen T."/>
            <person name="Obregon M."/>
            <person name="Okwuonu G.O."/>
            <person name="Onwere C.G."/>
            <person name="Orozco G."/>
            <person name="Parra A."/>
            <person name="Patel S."/>
            <person name="Patil S."/>
            <person name="Perez A."/>
            <person name="Perez Y."/>
            <person name="Pham C."/>
            <person name="Primus E.L."/>
            <person name="Pu L.-L."/>
            <person name="Puazo M."/>
            <person name="Qin X."/>
            <person name="Quiroz J.B."/>
            <person name="Reese J."/>
            <person name="Richards S."/>
            <person name="Rives C.M."/>
            <person name="Robberts R."/>
            <person name="Ruiz S.J."/>
            <person name="Ruiz M.J."/>
            <person name="Santibanez J."/>
            <person name="Schneider B.W."/>
            <person name="Sisson I."/>
            <person name="Smith M."/>
            <person name="Sodergren E."/>
            <person name="Song X.-Z."/>
            <person name="Song B.B."/>
            <person name="Summersgill H."/>
            <person name="Thelus R."/>
            <person name="Thornton R.D."/>
            <person name="Trejos Z.Y."/>
            <person name="Usmani K."/>
            <person name="Vattathil S."/>
            <person name="Villasana D."/>
            <person name="Walker D.L."/>
            <person name="Wang S."/>
            <person name="Wang K."/>
            <person name="White C.S."/>
            <person name="Williams A.C."/>
            <person name="Williamson J."/>
            <person name="Wilson K."/>
            <person name="Woghiren I.O."/>
            <person name="Woodworth J.R."/>
            <person name="Worley K.C."/>
            <person name="Wright R.A."/>
            <person name="Wu W."/>
            <person name="Young L."/>
            <person name="Zhang L."/>
            <person name="Zhang J."/>
            <person name="Zhu Y."/>
            <person name="Muzny D.M."/>
            <person name="Weinstock G."/>
            <person name="Gibbs R.A."/>
        </authorList>
    </citation>
    <scope>NUCLEOTIDE SEQUENCE [LARGE SCALE GENOMIC DNA]</scope>
    <source>
        <strain evidence="3">LSR1</strain>
    </source>
</reference>
<organism evidence="2 3">
    <name type="scientific">Acyrthosiphon pisum</name>
    <name type="common">Pea aphid</name>
    <dbReference type="NCBI Taxonomy" id="7029"/>
    <lineage>
        <taxon>Eukaryota</taxon>
        <taxon>Metazoa</taxon>
        <taxon>Ecdysozoa</taxon>
        <taxon>Arthropoda</taxon>
        <taxon>Hexapoda</taxon>
        <taxon>Insecta</taxon>
        <taxon>Pterygota</taxon>
        <taxon>Neoptera</taxon>
        <taxon>Paraneoptera</taxon>
        <taxon>Hemiptera</taxon>
        <taxon>Sternorrhyncha</taxon>
        <taxon>Aphidomorpha</taxon>
        <taxon>Aphidoidea</taxon>
        <taxon>Aphididae</taxon>
        <taxon>Macrosiphini</taxon>
        <taxon>Acyrthosiphon</taxon>
    </lineage>
</organism>
<keyword evidence="3" id="KW-1185">Reference proteome</keyword>
<evidence type="ECO:0000313" key="3">
    <source>
        <dbReference type="Proteomes" id="UP000007819"/>
    </source>
</evidence>
<protein>
    <recommendedName>
        <fullName evidence="1">DUF4371 domain-containing protein</fullName>
    </recommendedName>
</protein>
<dbReference type="InterPro" id="IPR012337">
    <property type="entry name" value="RNaseH-like_sf"/>
</dbReference>
<dbReference type="InterPro" id="IPR025398">
    <property type="entry name" value="DUF4371"/>
</dbReference>
<dbReference type="PANTHER" id="PTHR45749">
    <property type="match status" value="1"/>
</dbReference>
<dbReference type="RefSeq" id="XP_008189679.1">
    <property type="nucleotide sequence ID" value="XM_008191457.1"/>
</dbReference>
<dbReference type="OrthoDB" id="1739706at2759"/>
<sequence length="361" mass="41679">TLYLAKQGLSFRGHNEKRESLNRGNFIELLETFGDKNTKLKMKSRYGHYTSHEYQNDLIGVIASSTKNIILNNMSEFTAYSILVDETKDASKKEQLSFLIRFIDKNYNIQEKALGCYHMKRCDADSLSKAILTIVAENKLDISRCVAQCYDGASVMSGSFTGVQKRIADIVPHAIYIHCYAHRLNLCLLNSIQDIRSVVNMFDTVQGIYTYLMNSQTRYELFTKIQNDKKIKVLHLERLVETRWSYWYSSLQKIKQRYSEIKEVLTILTLQGDQTARACGLLEEISTFQFIMILSIMKKILKCVHCLSCELQSTSIFLPDAMHLVKSTKKDLQSFRNEETFFQIHNKSKLFAKKNGLADDE</sequence>
<feature type="domain" description="DUF4371" evidence="1">
    <location>
        <begin position="3"/>
        <end position="162"/>
    </location>
</feature>
<dbReference type="EnsemblMetazoa" id="XM_008191457.1">
    <property type="protein sequence ID" value="XP_008189679.1"/>
    <property type="gene ID" value="LOC103311753"/>
</dbReference>
<proteinExistence type="predicted"/>
<accession>A0A8R2FE38</accession>
<evidence type="ECO:0000259" key="1">
    <source>
        <dbReference type="Pfam" id="PF14291"/>
    </source>
</evidence>
<name>A0A8R2FE38_ACYPI</name>
<dbReference type="SUPFAM" id="SSF53098">
    <property type="entry name" value="Ribonuclease H-like"/>
    <property type="match status" value="1"/>
</dbReference>
<dbReference type="Pfam" id="PF14291">
    <property type="entry name" value="DUF4371"/>
    <property type="match status" value="1"/>
</dbReference>
<dbReference type="GeneID" id="103311753"/>
<evidence type="ECO:0000313" key="2">
    <source>
        <dbReference type="EnsemblMetazoa" id="XP_008189679.1"/>
    </source>
</evidence>
<dbReference type="AlphaFoldDB" id="A0A8R2FE38"/>
<dbReference type="Proteomes" id="UP000007819">
    <property type="component" value="Unassembled WGS sequence"/>
</dbReference>
<reference evidence="2" key="2">
    <citation type="submission" date="2022-06" db="UniProtKB">
        <authorList>
            <consortium name="EnsemblMetazoa"/>
        </authorList>
    </citation>
    <scope>IDENTIFICATION</scope>
</reference>